<sequence>MELENYDYDIEYIPGKTNSIADVISIIVVSVSLQFDIDICKSRSQDPETMKIVETYKNLQPSSYQIVDRTVFYFCRNGTVPYIYTLPGDTVLDYAHDIGEQQASSNP</sequence>
<keyword evidence="2" id="KW-1185">Reference proteome</keyword>
<comment type="caution">
    <text evidence="1">The sequence shown here is derived from an EMBL/GenBank/DDBJ whole genome shotgun (WGS) entry which is preliminary data.</text>
</comment>
<proteinExistence type="predicted"/>
<organism evidence="1 2">
    <name type="scientific">Thelohanellus kitauei</name>
    <name type="common">Myxosporean</name>
    <dbReference type="NCBI Taxonomy" id="669202"/>
    <lineage>
        <taxon>Eukaryota</taxon>
        <taxon>Metazoa</taxon>
        <taxon>Cnidaria</taxon>
        <taxon>Myxozoa</taxon>
        <taxon>Myxosporea</taxon>
        <taxon>Bivalvulida</taxon>
        <taxon>Platysporina</taxon>
        <taxon>Myxobolidae</taxon>
        <taxon>Thelohanellus</taxon>
    </lineage>
</organism>
<evidence type="ECO:0000313" key="2">
    <source>
        <dbReference type="Proteomes" id="UP000031668"/>
    </source>
</evidence>
<accession>A0A0C2J611</accession>
<gene>
    <name evidence="1" type="ORF">RF11_15633</name>
</gene>
<name>A0A0C2J611_THEKT</name>
<dbReference type="EMBL" id="JWZT01004192">
    <property type="protein sequence ID" value="KII64588.1"/>
    <property type="molecule type" value="Genomic_DNA"/>
</dbReference>
<evidence type="ECO:0000313" key="1">
    <source>
        <dbReference type="EMBL" id="KII64588.1"/>
    </source>
</evidence>
<protein>
    <submittedName>
        <fullName evidence="1">Uncharacterized protein</fullName>
    </submittedName>
</protein>
<dbReference type="OrthoDB" id="115435at2759"/>
<reference evidence="1 2" key="1">
    <citation type="journal article" date="2014" name="Genome Biol. Evol.">
        <title>The genome of the myxosporean Thelohanellus kitauei shows adaptations to nutrient acquisition within its fish host.</title>
        <authorList>
            <person name="Yang Y."/>
            <person name="Xiong J."/>
            <person name="Zhou Z."/>
            <person name="Huo F."/>
            <person name="Miao W."/>
            <person name="Ran C."/>
            <person name="Liu Y."/>
            <person name="Zhang J."/>
            <person name="Feng J."/>
            <person name="Wang M."/>
            <person name="Wang M."/>
            <person name="Wang L."/>
            <person name="Yao B."/>
        </authorList>
    </citation>
    <scope>NUCLEOTIDE SEQUENCE [LARGE SCALE GENOMIC DNA]</scope>
    <source>
        <strain evidence="1">Wuqing</strain>
    </source>
</reference>
<dbReference type="AlphaFoldDB" id="A0A0C2J611"/>
<dbReference type="Proteomes" id="UP000031668">
    <property type="component" value="Unassembled WGS sequence"/>
</dbReference>